<protein>
    <submittedName>
        <fullName evidence="7">EamA family transporter</fullName>
    </submittedName>
</protein>
<dbReference type="Pfam" id="PF00892">
    <property type="entry name" value="EamA"/>
    <property type="match status" value="1"/>
</dbReference>
<comment type="caution">
    <text evidence="7">The sequence shown here is derived from an EMBL/GenBank/DDBJ whole genome shotgun (WGS) entry which is preliminary data.</text>
</comment>
<comment type="subcellular location">
    <subcellularLocation>
        <location evidence="1">Membrane</location>
        <topology evidence="1">Multi-pass membrane protein</topology>
    </subcellularLocation>
</comment>
<dbReference type="InterPro" id="IPR000620">
    <property type="entry name" value="EamA_dom"/>
</dbReference>
<sequence>MTKTRVVLLTTLAMIAFAANSLLCRLALREAHIDATGFTSIRLASGALILWLIVRLRDGASAYHGNWLSATALFAYAAGFSFAYLTLPAGAGALLLFGAVQATMIGYGLWRGERLGIVQSGGLVLAFAGLVILLRPGLSAPPLEGSLLMIVAGVAWGIYSLRGRGGSNPAASTGGNFIRALPFAAVLSLLMLPQLDADAMGVLYAVASGALASGLGYAVWYSALPGLQASSAATVQLSVPVIATLGAALFLDEAITPRLILASVAVLTGIAAVIMGRKRQ</sequence>
<feature type="transmembrane region" description="Helical" evidence="5">
    <location>
        <begin position="146"/>
        <end position="165"/>
    </location>
</feature>
<keyword evidence="4 5" id="KW-0472">Membrane</keyword>
<evidence type="ECO:0000256" key="4">
    <source>
        <dbReference type="ARBA" id="ARBA00023136"/>
    </source>
</evidence>
<feature type="domain" description="EamA" evidence="6">
    <location>
        <begin position="145"/>
        <end position="274"/>
    </location>
</feature>
<dbReference type="PANTHER" id="PTHR32322">
    <property type="entry name" value="INNER MEMBRANE TRANSPORTER"/>
    <property type="match status" value="1"/>
</dbReference>
<dbReference type="PANTHER" id="PTHR32322:SF9">
    <property type="entry name" value="AMINO-ACID METABOLITE EFFLUX PUMP-RELATED"/>
    <property type="match status" value="1"/>
</dbReference>
<evidence type="ECO:0000256" key="2">
    <source>
        <dbReference type="ARBA" id="ARBA00022692"/>
    </source>
</evidence>
<keyword evidence="2 5" id="KW-0812">Transmembrane</keyword>
<feature type="transmembrane region" description="Helical" evidence="5">
    <location>
        <begin position="177"/>
        <end position="195"/>
    </location>
</feature>
<dbReference type="InterPro" id="IPR037185">
    <property type="entry name" value="EmrE-like"/>
</dbReference>
<reference evidence="7 8" key="1">
    <citation type="submission" date="2019-12" db="EMBL/GenBank/DDBJ databases">
        <title>Comparative genomics gives insights into the taxonomy of the Azoarcus-Aromatoleum group and reveals separate origins of nif in the plant-associated Azoarcus and non-plant-associated Aromatoleum sub-groups.</title>
        <authorList>
            <person name="Lafos M."/>
            <person name="Maluk M."/>
            <person name="Batista M."/>
            <person name="Junghare M."/>
            <person name="Carmona M."/>
            <person name="Faoro H."/>
            <person name="Cruz L.M."/>
            <person name="Battistoni F."/>
            <person name="De Souza E."/>
            <person name="Pedrosa F."/>
            <person name="Chen W.-M."/>
            <person name="Poole P.S."/>
            <person name="Dixon R.A."/>
            <person name="James E.K."/>
        </authorList>
    </citation>
    <scope>NUCLEOTIDE SEQUENCE [LARGE SCALE GENOMIC DNA]</scope>
    <source>
        <strain evidence="7 8">Td21</strain>
    </source>
</reference>
<evidence type="ECO:0000313" key="8">
    <source>
        <dbReference type="Proteomes" id="UP000623795"/>
    </source>
</evidence>
<organism evidence="7 8">
    <name type="scientific">Aromatoleum toluvorans</name>
    <dbReference type="NCBI Taxonomy" id="92002"/>
    <lineage>
        <taxon>Bacteria</taxon>
        <taxon>Pseudomonadati</taxon>
        <taxon>Pseudomonadota</taxon>
        <taxon>Betaproteobacteria</taxon>
        <taxon>Rhodocyclales</taxon>
        <taxon>Rhodocyclaceae</taxon>
        <taxon>Aromatoleum</taxon>
    </lineage>
</organism>
<accession>A0ABX1Q1P7</accession>
<evidence type="ECO:0000256" key="5">
    <source>
        <dbReference type="SAM" id="Phobius"/>
    </source>
</evidence>
<dbReference type="RefSeq" id="WP_169257406.1">
    <property type="nucleotide sequence ID" value="NZ_WTVN01000032.1"/>
</dbReference>
<evidence type="ECO:0000256" key="1">
    <source>
        <dbReference type="ARBA" id="ARBA00004141"/>
    </source>
</evidence>
<evidence type="ECO:0000313" key="7">
    <source>
        <dbReference type="EMBL" id="NMG45568.1"/>
    </source>
</evidence>
<evidence type="ECO:0000256" key="3">
    <source>
        <dbReference type="ARBA" id="ARBA00022989"/>
    </source>
</evidence>
<feature type="transmembrane region" description="Helical" evidence="5">
    <location>
        <begin position="232"/>
        <end position="251"/>
    </location>
</feature>
<feature type="transmembrane region" description="Helical" evidence="5">
    <location>
        <begin position="66"/>
        <end position="85"/>
    </location>
</feature>
<dbReference type="SUPFAM" id="SSF103481">
    <property type="entry name" value="Multidrug resistance efflux transporter EmrE"/>
    <property type="match status" value="2"/>
</dbReference>
<dbReference type="InterPro" id="IPR050638">
    <property type="entry name" value="AA-Vitamin_Transporters"/>
</dbReference>
<keyword evidence="3 5" id="KW-1133">Transmembrane helix</keyword>
<feature type="transmembrane region" description="Helical" evidence="5">
    <location>
        <begin position="117"/>
        <end position="134"/>
    </location>
</feature>
<dbReference type="Proteomes" id="UP000623795">
    <property type="component" value="Unassembled WGS sequence"/>
</dbReference>
<proteinExistence type="predicted"/>
<feature type="transmembrane region" description="Helical" evidence="5">
    <location>
        <begin position="257"/>
        <end position="276"/>
    </location>
</feature>
<feature type="transmembrane region" description="Helical" evidence="5">
    <location>
        <begin position="91"/>
        <end position="110"/>
    </location>
</feature>
<feature type="transmembrane region" description="Helical" evidence="5">
    <location>
        <begin position="201"/>
        <end position="220"/>
    </location>
</feature>
<name>A0ABX1Q1P7_9RHOO</name>
<evidence type="ECO:0000259" key="6">
    <source>
        <dbReference type="Pfam" id="PF00892"/>
    </source>
</evidence>
<feature type="transmembrane region" description="Helical" evidence="5">
    <location>
        <begin position="37"/>
        <end position="54"/>
    </location>
</feature>
<keyword evidence="8" id="KW-1185">Reference proteome</keyword>
<dbReference type="EMBL" id="WTVN01000032">
    <property type="protein sequence ID" value="NMG45568.1"/>
    <property type="molecule type" value="Genomic_DNA"/>
</dbReference>
<gene>
    <name evidence="7" type="ORF">GPA22_17780</name>
</gene>